<dbReference type="Gene3D" id="3.30.160.250">
    <property type="match status" value="1"/>
</dbReference>
<keyword evidence="3" id="KW-1185">Reference proteome</keyword>
<dbReference type="EMBL" id="JAKLJA010000025">
    <property type="protein sequence ID" value="MCG5076521.1"/>
    <property type="molecule type" value="Genomic_DNA"/>
</dbReference>
<dbReference type="RefSeq" id="WP_238466537.1">
    <property type="nucleotide sequence ID" value="NZ_JAKLJA010000025.1"/>
</dbReference>
<dbReference type="Pfam" id="PF15919">
    <property type="entry name" value="HicB_lk_antitox"/>
    <property type="match status" value="1"/>
</dbReference>
<dbReference type="AlphaFoldDB" id="A0A9X1RUT2"/>
<dbReference type="Proteomes" id="UP001139308">
    <property type="component" value="Unassembled WGS sequence"/>
</dbReference>
<reference evidence="2" key="1">
    <citation type="submission" date="2022-01" db="EMBL/GenBank/DDBJ databases">
        <title>Genome sequence and assembly of Parabukholderia sp. RG36.</title>
        <authorList>
            <person name="Chhetri G."/>
        </authorList>
    </citation>
    <scope>NUCLEOTIDE SEQUENCE</scope>
    <source>
        <strain evidence="2">RG36</strain>
    </source>
</reference>
<protein>
    <submittedName>
        <fullName evidence="2">Type II toxin-antitoxin system HicB family antitoxin</fullName>
    </submittedName>
</protein>
<evidence type="ECO:0000313" key="3">
    <source>
        <dbReference type="Proteomes" id="UP001139308"/>
    </source>
</evidence>
<organism evidence="2 3">
    <name type="scientific">Paraburkholderia tagetis</name>
    <dbReference type="NCBI Taxonomy" id="2913261"/>
    <lineage>
        <taxon>Bacteria</taxon>
        <taxon>Pseudomonadati</taxon>
        <taxon>Pseudomonadota</taxon>
        <taxon>Betaproteobacteria</taxon>
        <taxon>Burkholderiales</taxon>
        <taxon>Burkholderiaceae</taxon>
        <taxon>Paraburkholderia</taxon>
    </lineage>
</organism>
<sequence>MSDARKSCTVQTRIGIDSKMRNHTRDFSRVSAETTVHYPLYVQRRDGQGYRGVFADFPWVEVEGRTFDDLAENAERLVQRMYHRSEHILPAPTSDMSALQALDMDDGEGLWMFVDIDLTNVQSNSVFLQISLRRSVLQEIDLAAQQRHIGRSAYIALACFHELAHAGDAGALRRF</sequence>
<evidence type="ECO:0000259" key="1">
    <source>
        <dbReference type="Pfam" id="PF15919"/>
    </source>
</evidence>
<dbReference type="InterPro" id="IPR031807">
    <property type="entry name" value="HicB-like"/>
</dbReference>
<dbReference type="InterPro" id="IPR035069">
    <property type="entry name" value="TTHA1013/TTHA0281-like"/>
</dbReference>
<proteinExistence type="predicted"/>
<feature type="domain" description="HicB-like antitoxin of toxin-antitoxin system" evidence="1">
    <location>
        <begin position="38"/>
        <end position="157"/>
    </location>
</feature>
<evidence type="ECO:0000313" key="2">
    <source>
        <dbReference type="EMBL" id="MCG5076521.1"/>
    </source>
</evidence>
<comment type="caution">
    <text evidence="2">The sequence shown here is derived from an EMBL/GenBank/DDBJ whole genome shotgun (WGS) entry which is preliminary data.</text>
</comment>
<name>A0A9X1RUT2_9BURK</name>
<dbReference type="SUPFAM" id="SSF143100">
    <property type="entry name" value="TTHA1013/TTHA0281-like"/>
    <property type="match status" value="1"/>
</dbReference>
<accession>A0A9X1RUT2</accession>
<gene>
    <name evidence="2" type="ORF">L5014_24665</name>
</gene>